<name>A0ABN8A9Q8_9BACI</name>
<gene>
    <name evidence="4" type="ORF">BACCIP111883_02685</name>
</gene>
<dbReference type="Proteomes" id="UP000789833">
    <property type="component" value="Unassembled WGS sequence"/>
</dbReference>
<dbReference type="CDD" id="cd04301">
    <property type="entry name" value="NAT_SF"/>
    <property type="match status" value="1"/>
</dbReference>
<proteinExistence type="predicted"/>
<accession>A0ABN8A9Q8</accession>
<dbReference type="PANTHER" id="PTHR43877">
    <property type="entry name" value="AMINOALKYLPHOSPHONATE N-ACETYLTRANSFERASE-RELATED-RELATED"/>
    <property type="match status" value="1"/>
</dbReference>
<evidence type="ECO:0000313" key="4">
    <source>
        <dbReference type="EMBL" id="CAG9621894.1"/>
    </source>
</evidence>
<feature type="domain" description="N-acetyltransferase" evidence="3">
    <location>
        <begin position="1"/>
        <end position="145"/>
    </location>
</feature>
<dbReference type="Pfam" id="PF00583">
    <property type="entry name" value="Acetyltransf_1"/>
    <property type="match status" value="1"/>
</dbReference>
<dbReference type="RefSeq" id="WP_230501876.1">
    <property type="nucleotide sequence ID" value="NZ_CAKJTJ010000014.1"/>
</dbReference>
<comment type="caution">
    <text evidence="4">The sequence shown here is derived from an EMBL/GenBank/DDBJ whole genome shotgun (WGS) entry which is preliminary data.</text>
</comment>
<evidence type="ECO:0000256" key="2">
    <source>
        <dbReference type="ARBA" id="ARBA00023315"/>
    </source>
</evidence>
<dbReference type="InterPro" id="IPR016181">
    <property type="entry name" value="Acyl_CoA_acyltransferase"/>
</dbReference>
<keyword evidence="5" id="KW-1185">Reference proteome</keyword>
<keyword evidence="2" id="KW-0012">Acyltransferase</keyword>
<dbReference type="InterPro" id="IPR000182">
    <property type="entry name" value="GNAT_dom"/>
</dbReference>
<evidence type="ECO:0000259" key="3">
    <source>
        <dbReference type="PROSITE" id="PS51186"/>
    </source>
</evidence>
<organism evidence="4 5">
    <name type="scientific">Sutcliffiella rhizosphaerae</name>
    <dbReference type="NCBI Taxonomy" id="2880967"/>
    <lineage>
        <taxon>Bacteria</taxon>
        <taxon>Bacillati</taxon>
        <taxon>Bacillota</taxon>
        <taxon>Bacilli</taxon>
        <taxon>Bacillales</taxon>
        <taxon>Bacillaceae</taxon>
        <taxon>Sutcliffiella</taxon>
    </lineage>
</organism>
<dbReference type="EMBL" id="CAKJTJ010000014">
    <property type="protein sequence ID" value="CAG9621894.1"/>
    <property type="molecule type" value="Genomic_DNA"/>
</dbReference>
<protein>
    <recommendedName>
        <fullName evidence="3">N-acetyltransferase domain-containing protein</fullName>
    </recommendedName>
</protein>
<dbReference type="InterPro" id="IPR050832">
    <property type="entry name" value="Bact_Acetyltransf"/>
</dbReference>
<sequence length="145" mass="16580">MQIIKASLKHLNEVAVLFNSYREFYGQPTDLNGAKEFLEKRLANEDSVIFLVIEQENALGFVQLYPTFSSVKMKNMWILNDLYVTKSARGKGIGQILVEKAIEFAKETGATGLLLETGKENSNAQKLYEKTGFHQESNYFYYYSI</sequence>
<dbReference type="PANTHER" id="PTHR43877:SF2">
    <property type="entry name" value="AMINOALKYLPHOSPHONATE N-ACETYLTRANSFERASE-RELATED"/>
    <property type="match status" value="1"/>
</dbReference>
<keyword evidence="1" id="KW-0808">Transferase</keyword>
<dbReference type="Gene3D" id="3.40.630.30">
    <property type="match status" value="1"/>
</dbReference>
<dbReference type="SUPFAM" id="SSF55729">
    <property type="entry name" value="Acyl-CoA N-acyltransferases (Nat)"/>
    <property type="match status" value="1"/>
</dbReference>
<evidence type="ECO:0000313" key="5">
    <source>
        <dbReference type="Proteomes" id="UP000789833"/>
    </source>
</evidence>
<evidence type="ECO:0000256" key="1">
    <source>
        <dbReference type="ARBA" id="ARBA00022679"/>
    </source>
</evidence>
<reference evidence="4 5" key="1">
    <citation type="submission" date="2021-10" db="EMBL/GenBank/DDBJ databases">
        <authorList>
            <person name="Criscuolo A."/>
        </authorList>
    </citation>
    <scope>NUCLEOTIDE SEQUENCE [LARGE SCALE GENOMIC DNA]</scope>
    <source>
        <strain evidence="5">CIP 111883</strain>
    </source>
</reference>
<dbReference type="PROSITE" id="PS51186">
    <property type="entry name" value="GNAT"/>
    <property type="match status" value="1"/>
</dbReference>